<dbReference type="EMBL" id="JAQIZZ010000001">
    <property type="protein sequence ID" value="KAJ5556491.1"/>
    <property type="molecule type" value="Genomic_DNA"/>
</dbReference>
<gene>
    <name evidence="1" type="ORF">N7494_000406</name>
</gene>
<accession>A0AAD6D5Y9</accession>
<evidence type="ECO:0000313" key="1">
    <source>
        <dbReference type="EMBL" id="KAJ5556491.1"/>
    </source>
</evidence>
<name>A0AAD6D5Y9_9EURO</name>
<proteinExistence type="predicted"/>
<sequence>MDSDTERIERLKAVQMADLGNARRELITTTDNDSNFSQIGLEELDAGRQSNIPGTKAFELAKANKVFLDRWQSS</sequence>
<comment type="caution">
    <text evidence="1">The sequence shown here is derived from an EMBL/GenBank/DDBJ whole genome shotgun (WGS) entry which is preliminary data.</text>
</comment>
<keyword evidence="2" id="KW-1185">Reference proteome</keyword>
<protein>
    <submittedName>
        <fullName evidence="1">Uncharacterized protein</fullName>
    </submittedName>
</protein>
<dbReference type="AlphaFoldDB" id="A0AAD6D5Y9"/>
<evidence type="ECO:0000313" key="2">
    <source>
        <dbReference type="Proteomes" id="UP001220324"/>
    </source>
</evidence>
<reference evidence="1 2" key="1">
    <citation type="journal article" date="2023" name="IMA Fungus">
        <title>Comparative genomic study of the Penicillium genus elucidates a diverse pangenome and 15 lateral gene transfer events.</title>
        <authorList>
            <person name="Petersen C."/>
            <person name="Sorensen T."/>
            <person name="Nielsen M.R."/>
            <person name="Sondergaard T.E."/>
            <person name="Sorensen J.L."/>
            <person name="Fitzpatrick D.A."/>
            <person name="Frisvad J.C."/>
            <person name="Nielsen K.L."/>
        </authorList>
    </citation>
    <scope>NUCLEOTIDE SEQUENCE [LARGE SCALE GENOMIC DNA]</scope>
    <source>
        <strain evidence="1 2">IBT 35679</strain>
    </source>
</reference>
<organism evidence="1 2">
    <name type="scientific">Penicillium frequentans</name>
    <dbReference type="NCBI Taxonomy" id="3151616"/>
    <lineage>
        <taxon>Eukaryota</taxon>
        <taxon>Fungi</taxon>
        <taxon>Dikarya</taxon>
        <taxon>Ascomycota</taxon>
        <taxon>Pezizomycotina</taxon>
        <taxon>Eurotiomycetes</taxon>
        <taxon>Eurotiomycetidae</taxon>
        <taxon>Eurotiales</taxon>
        <taxon>Aspergillaceae</taxon>
        <taxon>Penicillium</taxon>
    </lineage>
</organism>
<dbReference type="Proteomes" id="UP001220324">
    <property type="component" value="Unassembled WGS sequence"/>
</dbReference>